<dbReference type="PANTHER" id="PTHR32432:SF3">
    <property type="entry name" value="ETHANOLAMINE UTILIZATION PROTEIN EUTJ"/>
    <property type="match status" value="1"/>
</dbReference>
<dbReference type="AlphaFoldDB" id="A0A2M7IE68"/>
<gene>
    <name evidence="1" type="ORF">CO003_00635</name>
</gene>
<dbReference type="CDD" id="cd24049">
    <property type="entry name" value="ASKHA_NBD_PilM"/>
    <property type="match status" value="1"/>
</dbReference>
<dbReference type="Proteomes" id="UP000231673">
    <property type="component" value="Unassembled WGS sequence"/>
</dbReference>
<dbReference type="Gene3D" id="3.30.1490.300">
    <property type="match status" value="1"/>
</dbReference>
<name>A0A2M7IE68_9BACT</name>
<dbReference type="InterPro" id="IPR043129">
    <property type="entry name" value="ATPase_NBD"/>
</dbReference>
<dbReference type="NCBIfam" id="TIGR01175">
    <property type="entry name" value="pilM"/>
    <property type="match status" value="1"/>
</dbReference>
<dbReference type="PIRSF" id="PIRSF019169">
    <property type="entry name" value="PilM"/>
    <property type="match status" value="1"/>
</dbReference>
<evidence type="ECO:0000313" key="1">
    <source>
        <dbReference type="EMBL" id="PIW74820.1"/>
    </source>
</evidence>
<evidence type="ECO:0008006" key="3">
    <source>
        <dbReference type="Google" id="ProtNLM"/>
    </source>
</evidence>
<reference evidence="2" key="1">
    <citation type="submission" date="2017-09" db="EMBL/GenBank/DDBJ databases">
        <title>Depth-based differentiation of microbial function through sediment-hosted aquifers and enrichment of novel symbionts in the deep terrestrial subsurface.</title>
        <authorList>
            <person name="Probst A.J."/>
            <person name="Ladd B."/>
            <person name="Jarett J.K."/>
            <person name="Geller-Mcgrath D.E."/>
            <person name="Sieber C.M.K."/>
            <person name="Emerson J.B."/>
            <person name="Anantharaman K."/>
            <person name="Thomas B.C."/>
            <person name="Malmstrom R."/>
            <person name="Stieglmeier M."/>
            <person name="Klingl A."/>
            <person name="Woyke T."/>
            <person name="Ryan C.M."/>
            <person name="Banfield J.F."/>
        </authorList>
    </citation>
    <scope>NUCLEOTIDE SEQUENCE [LARGE SCALE GENOMIC DNA]</scope>
</reference>
<dbReference type="EMBL" id="PFGW01000014">
    <property type="protein sequence ID" value="PIW74820.1"/>
    <property type="molecule type" value="Genomic_DNA"/>
</dbReference>
<proteinExistence type="predicted"/>
<organism evidence="1 2">
    <name type="scientific">Candidatus Portnoybacteria bacterium CG_4_8_14_3_um_filter_44_15</name>
    <dbReference type="NCBI Taxonomy" id="1974803"/>
    <lineage>
        <taxon>Bacteria</taxon>
        <taxon>Candidatus Portnoyibacteriota</taxon>
    </lineage>
</organism>
<protein>
    <recommendedName>
        <fullName evidence="3">SHS2 domain-containing protein</fullName>
    </recommendedName>
</protein>
<comment type="caution">
    <text evidence="1">The sequence shown here is derived from an EMBL/GenBank/DDBJ whole genome shotgun (WGS) entry which is preliminary data.</text>
</comment>
<dbReference type="Pfam" id="PF11104">
    <property type="entry name" value="PilM_2"/>
    <property type="match status" value="1"/>
</dbReference>
<dbReference type="PANTHER" id="PTHR32432">
    <property type="entry name" value="CELL DIVISION PROTEIN FTSA-RELATED"/>
    <property type="match status" value="1"/>
</dbReference>
<dbReference type="Gene3D" id="3.30.420.40">
    <property type="match status" value="2"/>
</dbReference>
<sequence>MWISFLELFLGLWYNFASKMSLFNFFKGKPKSYLGIDIGASAVKMVQLEKDEERYKLKNYAIYSLKGQLKRNNYQVGIESAKIPVREMAKIIKELLEEAGIDLKEAYLSVPVYSSFSTLIDLPNLSEKEVASAVPFEARKYIPIPISEVVLDWSLVSPPNKMAGRQVLIIAVPKKVIAYYNETMAAAGLTPEMIEEETFSLSRALVGNDKSGIMLLDVGARSISASIIDDGYVRLTHNLELGGLKITRAIAEQMSFDMEKAEQVKKDLSESWMSDEQSVQARVISQTVLKLIVAEMKKIIDSYQNKYKRKIEKCVLVGSGVHLVGFVDYLTQNLSLDVSVGDPFARIEYPAALKPVLKKLGLALAVSVGLAMRG</sequence>
<accession>A0A2M7IE68</accession>
<dbReference type="SUPFAM" id="SSF53067">
    <property type="entry name" value="Actin-like ATPase domain"/>
    <property type="match status" value="2"/>
</dbReference>
<evidence type="ECO:0000313" key="2">
    <source>
        <dbReference type="Proteomes" id="UP000231673"/>
    </source>
</evidence>
<dbReference type="InterPro" id="IPR005883">
    <property type="entry name" value="PilM"/>
</dbReference>
<dbReference type="InterPro" id="IPR050696">
    <property type="entry name" value="FtsA/MreB"/>
</dbReference>